<dbReference type="UniPathway" id="UPA00028">
    <property type="reaction ID" value="UER00004"/>
</dbReference>
<dbReference type="KEGG" id="cphy:B5808_16910"/>
<dbReference type="InterPro" id="IPR051402">
    <property type="entry name" value="KPR-Related"/>
</dbReference>
<feature type="domain" description="Ketopantoate reductase N-terminal" evidence="5">
    <location>
        <begin position="12"/>
        <end position="160"/>
    </location>
</feature>
<comment type="function">
    <text evidence="4">Catalyzes the NADPH-dependent reduction of ketopantoate into pantoic acid.</text>
</comment>
<name>A0A1X9LT10_9MICO</name>
<evidence type="ECO:0000256" key="3">
    <source>
        <dbReference type="ARBA" id="ARBA00023002"/>
    </source>
</evidence>
<dbReference type="AlphaFoldDB" id="A0A1X9LT10"/>
<evidence type="ECO:0000256" key="4">
    <source>
        <dbReference type="RuleBase" id="RU362068"/>
    </source>
</evidence>
<dbReference type="Gene3D" id="3.40.50.720">
    <property type="entry name" value="NAD(P)-binding Rossmann-like Domain"/>
    <property type="match status" value="1"/>
</dbReference>
<dbReference type="InterPro" id="IPR003710">
    <property type="entry name" value="ApbA"/>
</dbReference>
<dbReference type="Proteomes" id="UP000192775">
    <property type="component" value="Chromosome"/>
</dbReference>
<keyword evidence="4" id="KW-0566">Pantothenate biosynthesis</keyword>
<dbReference type="STRING" id="1619308.B5808_16910"/>
<sequence length="349" mass="37318">MGERTSPDGRRIAVLGAGANGASIGADLTRAGHDVTLIEQWPDHVAAMRADGLTVRMPDRVERTEVTTAHLCEVATVIEPFDVVLMLMKAYDSRWAAQLIEPHLAPDGLLVGVQNGMTIDTIAEVVGPERTLGCVIEVSSTMYEPGIVERHSGPDRSWFAVGSVTEATVGRESEIAGLLAWAGTAEVVDDIRSAKWMKLVSNATTLVTTASLGLPMQAALDHPGMRELMLRSGQEALDAALADGRTITPIFGLDADDVSRPETVVETLLDTLYGGFVLPSTTTTILQDWTKGRHSEVDDINGHVVDTARRLGLAAPVNAAVVEVAHRIERREIAPSPDNLRLLLTLAGS</sequence>
<comment type="catalytic activity">
    <reaction evidence="4">
        <text>(R)-pantoate + NADP(+) = 2-dehydropantoate + NADPH + H(+)</text>
        <dbReference type="Rhea" id="RHEA:16233"/>
        <dbReference type="ChEBI" id="CHEBI:11561"/>
        <dbReference type="ChEBI" id="CHEBI:15378"/>
        <dbReference type="ChEBI" id="CHEBI:15980"/>
        <dbReference type="ChEBI" id="CHEBI:57783"/>
        <dbReference type="ChEBI" id="CHEBI:58349"/>
        <dbReference type="EC" id="1.1.1.169"/>
    </reaction>
</comment>
<dbReference type="SUPFAM" id="SSF48179">
    <property type="entry name" value="6-phosphogluconate dehydrogenase C-terminal domain-like"/>
    <property type="match status" value="1"/>
</dbReference>
<dbReference type="Pfam" id="PF08546">
    <property type="entry name" value="ApbA_C"/>
    <property type="match status" value="1"/>
</dbReference>
<keyword evidence="3 4" id="KW-0560">Oxidoreductase</keyword>
<evidence type="ECO:0000256" key="2">
    <source>
        <dbReference type="ARBA" id="ARBA00022857"/>
    </source>
</evidence>
<dbReference type="EC" id="1.1.1.169" evidence="4"/>
<gene>
    <name evidence="7" type="ORF">B5808_16910</name>
</gene>
<dbReference type="InterPro" id="IPR013328">
    <property type="entry name" value="6PGD_dom2"/>
</dbReference>
<reference evidence="7 8" key="1">
    <citation type="submission" date="2017-04" db="EMBL/GenBank/DDBJ databases">
        <authorList>
            <person name="Afonso C.L."/>
            <person name="Miller P.J."/>
            <person name="Scott M.A."/>
            <person name="Spackman E."/>
            <person name="Goraichik I."/>
            <person name="Dimitrov K.M."/>
            <person name="Suarez D.L."/>
            <person name="Swayne D.E."/>
        </authorList>
    </citation>
    <scope>NUCLEOTIDE SEQUENCE [LARGE SCALE GENOMIC DNA]</scope>
    <source>
        <strain evidence="8">XA(T)</strain>
    </source>
</reference>
<dbReference type="NCBIfam" id="TIGR00745">
    <property type="entry name" value="apbA_panE"/>
    <property type="match status" value="1"/>
</dbReference>
<comment type="similarity">
    <text evidence="1 4">Belongs to the ketopantoate reductase family.</text>
</comment>
<dbReference type="GO" id="GO:0008677">
    <property type="term" value="F:2-dehydropantoate 2-reductase activity"/>
    <property type="evidence" value="ECO:0007669"/>
    <property type="project" value="UniProtKB-EC"/>
</dbReference>
<evidence type="ECO:0000259" key="5">
    <source>
        <dbReference type="Pfam" id="PF02558"/>
    </source>
</evidence>
<dbReference type="InterPro" id="IPR013752">
    <property type="entry name" value="KPA_reductase"/>
</dbReference>
<dbReference type="InterPro" id="IPR036291">
    <property type="entry name" value="NAD(P)-bd_dom_sf"/>
</dbReference>
<dbReference type="EMBL" id="CP020715">
    <property type="protein sequence ID" value="ARJ07458.1"/>
    <property type="molecule type" value="Genomic_DNA"/>
</dbReference>
<evidence type="ECO:0000256" key="1">
    <source>
        <dbReference type="ARBA" id="ARBA00007870"/>
    </source>
</evidence>
<dbReference type="Gene3D" id="1.10.1040.10">
    <property type="entry name" value="N-(1-d-carboxylethyl)-l-norvaline Dehydrogenase, domain 2"/>
    <property type="match status" value="1"/>
</dbReference>
<keyword evidence="8" id="KW-1185">Reference proteome</keyword>
<dbReference type="PANTHER" id="PTHR21708:SF26">
    <property type="entry name" value="2-DEHYDROPANTOATE 2-REDUCTASE"/>
    <property type="match status" value="1"/>
</dbReference>
<dbReference type="GO" id="GO:0015940">
    <property type="term" value="P:pantothenate biosynthetic process"/>
    <property type="evidence" value="ECO:0007669"/>
    <property type="project" value="UniProtKB-UniPathway"/>
</dbReference>
<evidence type="ECO:0000259" key="6">
    <source>
        <dbReference type="Pfam" id="PF08546"/>
    </source>
</evidence>
<dbReference type="Pfam" id="PF02558">
    <property type="entry name" value="ApbA"/>
    <property type="match status" value="1"/>
</dbReference>
<evidence type="ECO:0000313" key="8">
    <source>
        <dbReference type="Proteomes" id="UP000192775"/>
    </source>
</evidence>
<dbReference type="InterPro" id="IPR008927">
    <property type="entry name" value="6-PGluconate_DH-like_C_sf"/>
</dbReference>
<proteinExistence type="inferred from homology"/>
<evidence type="ECO:0000313" key="7">
    <source>
        <dbReference type="EMBL" id="ARJ07458.1"/>
    </source>
</evidence>
<protein>
    <recommendedName>
        <fullName evidence="4">2-dehydropantoate 2-reductase</fullName>
        <ecNumber evidence="4">1.1.1.169</ecNumber>
    </recommendedName>
    <alternativeName>
        <fullName evidence="4">Ketopantoate reductase</fullName>
    </alternativeName>
</protein>
<dbReference type="PANTHER" id="PTHR21708">
    <property type="entry name" value="PROBABLE 2-DEHYDROPANTOATE 2-REDUCTASE"/>
    <property type="match status" value="1"/>
</dbReference>
<keyword evidence="2 4" id="KW-0521">NADP</keyword>
<dbReference type="InterPro" id="IPR013332">
    <property type="entry name" value="KPR_N"/>
</dbReference>
<dbReference type="SUPFAM" id="SSF51735">
    <property type="entry name" value="NAD(P)-binding Rossmann-fold domains"/>
    <property type="match status" value="1"/>
</dbReference>
<comment type="pathway">
    <text evidence="4">Cofactor biosynthesis; (R)-pantothenate biosynthesis; (R)-pantoate from 3-methyl-2-oxobutanoate: step 2/2.</text>
</comment>
<feature type="domain" description="Ketopantoate reductase C-terminal" evidence="6">
    <location>
        <begin position="190"/>
        <end position="329"/>
    </location>
</feature>
<accession>A0A1X9LT10</accession>
<organism evidence="7 8">
    <name type="scientific">Cnuibacter physcomitrellae</name>
    <dbReference type="NCBI Taxonomy" id="1619308"/>
    <lineage>
        <taxon>Bacteria</taxon>
        <taxon>Bacillati</taxon>
        <taxon>Actinomycetota</taxon>
        <taxon>Actinomycetes</taxon>
        <taxon>Micrococcales</taxon>
        <taxon>Microbacteriaceae</taxon>
        <taxon>Cnuibacter</taxon>
    </lineage>
</organism>
<dbReference type="GO" id="GO:0005737">
    <property type="term" value="C:cytoplasm"/>
    <property type="evidence" value="ECO:0007669"/>
    <property type="project" value="TreeGrafter"/>
</dbReference>